<name>A0A9P6WQC2_9ASCO</name>
<evidence type="ECO:0000256" key="9">
    <source>
        <dbReference type="RuleBase" id="RU364130"/>
    </source>
</evidence>
<dbReference type="CDD" id="cd04476">
    <property type="entry name" value="RPA1_DBD_C"/>
    <property type="match status" value="1"/>
</dbReference>
<dbReference type="GO" id="GO:0005662">
    <property type="term" value="C:DNA replication factor A complex"/>
    <property type="evidence" value="ECO:0007669"/>
    <property type="project" value="UniProtKB-ARBA"/>
</dbReference>
<dbReference type="PANTHER" id="PTHR47165:SF4">
    <property type="entry name" value="OS03G0429900 PROTEIN"/>
    <property type="match status" value="1"/>
</dbReference>
<evidence type="ECO:0000256" key="2">
    <source>
        <dbReference type="ARBA" id="ARBA00005690"/>
    </source>
</evidence>
<dbReference type="CDD" id="cd04474">
    <property type="entry name" value="RPA1_DBD_A"/>
    <property type="match status" value="1"/>
</dbReference>
<comment type="subcellular location">
    <subcellularLocation>
        <location evidence="1 9">Nucleus</location>
    </subcellularLocation>
</comment>
<dbReference type="AlphaFoldDB" id="A0A9P6WQC2"/>
<organism evidence="14 15">
    <name type="scientific">Pichia californica</name>
    <dbReference type="NCBI Taxonomy" id="460514"/>
    <lineage>
        <taxon>Eukaryota</taxon>
        <taxon>Fungi</taxon>
        <taxon>Dikarya</taxon>
        <taxon>Ascomycota</taxon>
        <taxon>Saccharomycotina</taxon>
        <taxon>Pichiomycetes</taxon>
        <taxon>Pichiales</taxon>
        <taxon>Pichiaceae</taxon>
        <taxon>Pichia</taxon>
    </lineage>
</organism>
<evidence type="ECO:0000259" key="11">
    <source>
        <dbReference type="Pfam" id="PF01336"/>
    </source>
</evidence>
<dbReference type="InterPro" id="IPR004365">
    <property type="entry name" value="NA-bd_OB_tRNA"/>
</dbReference>
<feature type="domain" description="Replication protein A OB" evidence="13">
    <location>
        <begin position="316"/>
        <end position="412"/>
    </location>
</feature>
<accession>A0A9P6WQC2</accession>
<comment type="caution">
    <text evidence="14">The sequence shown here is derived from an EMBL/GenBank/DDBJ whole genome shotgun (WGS) entry which is preliminary data.</text>
</comment>
<dbReference type="GO" id="GO:0007004">
    <property type="term" value="P:telomere maintenance via telomerase"/>
    <property type="evidence" value="ECO:0007669"/>
    <property type="project" value="UniProtKB-ARBA"/>
</dbReference>
<proteinExistence type="inferred from homology"/>
<feature type="region of interest" description="Disordered" evidence="10">
    <location>
        <begin position="139"/>
        <end position="196"/>
    </location>
</feature>
<keyword evidence="6 9" id="KW-0862">Zinc</keyword>
<dbReference type="InterPro" id="IPR047192">
    <property type="entry name" value="Euk_RPA1_DBD_C"/>
</dbReference>
<keyword evidence="7 9" id="KW-0238">DNA-binding</keyword>
<evidence type="ECO:0000256" key="7">
    <source>
        <dbReference type="ARBA" id="ARBA00023125"/>
    </source>
</evidence>
<protein>
    <recommendedName>
        <fullName evidence="9">Replication protein A subunit</fullName>
    </recommendedName>
</protein>
<evidence type="ECO:0000256" key="1">
    <source>
        <dbReference type="ARBA" id="ARBA00004123"/>
    </source>
</evidence>
<evidence type="ECO:0000313" key="15">
    <source>
        <dbReference type="Proteomes" id="UP000697127"/>
    </source>
</evidence>
<dbReference type="FunFam" id="2.40.50.140:FF:000090">
    <property type="entry name" value="Replication protein A subunit"/>
    <property type="match status" value="1"/>
</dbReference>
<dbReference type="GO" id="GO:0008270">
    <property type="term" value="F:zinc ion binding"/>
    <property type="evidence" value="ECO:0007669"/>
    <property type="project" value="UniProtKB-KW"/>
</dbReference>
<dbReference type="Gene3D" id="2.40.50.140">
    <property type="entry name" value="Nucleic acid-binding proteins"/>
    <property type="match status" value="4"/>
</dbReference>
<keyword evidence="8 9" id="KW-0539">Nucleus</keyword>
<dbReference type="InterPro" id="IPR013955">
    <property type="entry name" value="Rep_factor-A_C"/>
</dbReference>
<dbReference type="NCBIfam" id="TIGR00617">
    <property type="entry name" value="rpa1"/>
    <property type="match status" value="1"/>
</dbReference>
<dbReference type="CDD" id="cd04475">
    <property type="entry name" value="RPA1_DBD_B"/>
    <property type="match status" value="1"/>
</dbReference>
<dbReference type="InterPro" id="IPR004591">
    <property type="entry name" value="Rfa1"/>
</dbReference>
<evidence type="ECO:0000256" key="5">
    <source>
        <dbReference type="ARBA" id="ARBA00022771"/>
    </source>
</evidence>
<dbReference type="GO" id="GO:0003697">
    <property type="term" value="F:single-stranded DNA binding"/>
    <property type="evidence" value="ECO:0007669"/>
    <property type="project" value="UniProtKB-ARBA"/>
</dbReference>
<dbReference type="Pfam" id="PF16900">
    <property type="entry name" value="REPA_OB_2"/>
    <property type="match status" value="1"/>
</dbReference>
<dbReference type="EMBL" id="PUHW01000003">
    <property type="protein sequence ID" value="KAG0691289.1"/>
    <property type="molecule type" value="Genomic_DNA"/>
</dbReference>
<keyword evidence="3 9" id="KW-0235">DNA replication</keyword>
<dbReference type="InterPro" id="IPR031657">
    <property type="entry name" value="REPA_OB_2"/>
</dbReference>
<dbReference type="Pfam" id="PF01336">
    <property type="entry name" value="tRNA_anti-codon"/>
    <property type="match status" value="1"/>
</dbReference>
<evidence type="ECO:0000259" key="13">
    <source>
        <dbReference type="Pfam" id="PF16900"/>
    </source>
</evidence>
<keyword evidence="15" id="KW-1185">Reference proteome</keyword>
<dbReference type="SUPFAM" id="SSF50249">
    <property type="entry name" value="Nucleic acid-binding proteins"/>
    <property type="match status" value="4"/>
</dbReference>
<evidence type="ECO:0000313" key="14">
    <source>
        <dbReference type="EMBL" id="KAG0691289.1"/>
    </source>
</evidence>
<reference evidence="14" key="1">
    <citation type="submission" date="2020-11" db="EMBL/GenBank/DDBJ databases">
        <title>Kefir isolates.</title>
        <authorList>
            <person name="Marcisauskas S."/>
            <person name="Kim Y."/>
            <person name="Blasche S."/>
        </authorList>
    </citation>
    <scope>NUCLEOTIDE SEQUENCE</scope>
    <source>
        <strain evidence="14">Olga-1</strain>
    </source>
</reference>
<evidence type="ECO:0000256" key="6">
    <source>
        <dbReference type="ARBA" id="ARBA00022833"/>
    </source>
</evidence>
<evidence type="ECO:0000259" key="12">
    <source>
        <dbReference type="Pfam" id="PF08646"/>
    </source>
</evidence>
<evidence type="ECO:0000256" key="4">
    <source>
        <dbReference type="ARBA" id="ARBA00022723"/>
    </source>
</evidence>
<dbReference type="GO" id="GO:0000781">
    <property type="term" value="C:chromosome, telomeric region"/>
    <property type="evidence" value="ECO:0007669"/>
    <property type="project" value="UniProtKB-ARBA"/>
</dbReference>
<dbReference type="GO" id="GO:0006310">
    <property type="term" value="P:DNA recombination"/>
    <property type="evidence" value="ECO:0007669"/>
    <property type="project" value="InterPro"/>
</dbReference>
<feature type="domain" description="OB" evidence="11">
    <location>
        <begin position="209"/>
        <end position="293"/>
    </location>
</feature>
<dbReference type="FunFam" id="2.40.50.140:FF:000041">
    <property type="entry name" value="Replication protein A subunit"/>
    <property type="match status" value="1"/>
</dbReference>
<keyword evidence="4 9" id="KW-0479">Metal-binding</keyword>
<feature type="domain" description="Replication factor A C-terminal" evidence="12">
    <location>
        <begin position="478"/>
        <end position="625"/>
    </location>
</feature>
<dbReference type="Proteomes" id="UP000697127">
    <property type="component" value="Unassembled WGS sequence"/>
</dbReference>
<dbReference type="InterPro" id="IPR012340">
    <property type="entry name" value="NA-bd_OB-fold"/>
</dbReference>
<gene>
    <name evidence="14" type="primary">RFA1_1</name>
    <name evidence="14" type="ORF">C6P40_002680</name>
</gene>
<evidence type="ECO:0000256" key="10">
    <source>
        <dbReference type="SAM" id="MobiDB-lite"/>
    </source>
</evidence>
<evidence type="ECO:0000256" key="8">
    <source>
        <dbReference type="ARBA" id="ARBA00023242"/>
    </source>
</evidence>
<evidence type="ECO:0000256" key="3">
    <source>
        <dbReference type="ARBA" id="ARBA00022705"/>
    </source>
</evidence>
<dbReference type="GO" id="GO:0006281">
    <property type="term" value="P:DNA repair"/>
    <property type="evidence" value="ECO:0007669"/>
    <property type="project" value="InterPro"/>
</dbReference>
<comment type="function">
    <text evidence="9">As part of the replication protein A (RPA/RP-A), a single-stranded DNA-binding heterotrimeric complex, may play an essential role in DNA replication, recombination and repair. Binds and stabilizes single-stranded DNA intermediates, preventing complementary DNA reannealing and recruiting different proteins involved in DNA metabolism.</text>
</comment>
<feature type="compositionally biased region" description="Low complexity" evidence="10">
    <location>
        <begin position="139"/>
        <end position="155"/>
    </location>
</feature>
<dbReference type="PANTHER" id="PTHR47165">
    <property type="entry name" value="OS03G0429900 PROTEIN"/>
    <property type="match status" value="1"/>
</dbReference>
<keyword evidence="5 9" id="KW-0863">Zinc-finger</keyword>
<sequence length="634" mass="71755">MDLIRQNSLLDIFRNNDTATPIVIQAHQAKNLSDGVNRIRMMINDGKWYLNAVFKPTDQQKVLENFSKFAVIKVTNFSISCVNNKYFLLLNECKVIENPNRSNLNSNSNSNSNANFENLDHYLRDHPDENVFQKTLDSAAASATPAADTNPAATPITVKPQPIETSKLNSNPNPNPNPNSNQHQHQPPPPQFKGMTTIDQLSPYQSVWSIKARVSYKGDMRTWTNSRGNGKLFSVHLMDETGEIKATAFNQVAEKFFDIFQENSVYYISKCSLQQAKKQFSNLSNDYEINLDKDSLILPCIDDSDIPKLNFDFINLKNIQNLENNSIIDVIGIIKEIGELKQINSKATGKPYDRRDITIVDQSQIAVNIGLWNKSARDFNLNNGTPVAFKGCKVNDFNGKQLSLIPSAVIMSNPDLPEAYKLKGWYDNEGSNENFINLRNNSSNNNNNDLISIDSILKRISIKDANDSKLGFNENPDYFTIKATVTYIKTENFSYPACCSTDCSKKVIQQTNHSWRCEKCSLEFPEPDYRYILTCSVVDETGQMWLNLFNNEGITLIGCDAKTLIEKKQDLDTSLLKNYLNENVLYKEYALKIRARLDSYQGIERARFQCIGLSPINPSNESDALVTLIDKLQV</sequence>
<comment type="subunit">
    <text evidence="9">Component of the heterotrimeric canonical replication protein A complex (RPA).</text>
</comment>
<dbReference type="Pfam" id="PF08646">
    <property type="entry name" value="Rep_fac-A_C"/>
    <property type="match status" value="1"/>
</dbReference>
<comment type="similarity">
    <text evidence="2 9">Belongs to the replication factor A protein 1 family.</text>
</comment>
<dbReference type="GO" id="GO:0006260">
    <property type="term" value="P:DNA replication"/>
    <property type="evidence" value="ECO:0007669"/>
    <property type="project" value="UniProtKB-KW"/>
</dbReference>
<dbReference type="FunFam" id="2.40.50.140:FF:000064">
    <property type="entry name" value="Replication protein A subunit"/>
    <property type="match status" value="1"/>
</dbReference>